<reference evidence="3 4" key="1">
    <citation type="submission" date="2023-08" db="EMBL/GenBank/DDBJ databases">
        <title>Black Yeasts Isolated from many extreme environments.</title>
        <authorList>
            <person name="Coleine C."/>
            <person name="Stajich J.E."/>
            <person name="Selbmann L."/>
        </authorList>
    </citation>
    <scope>NUCLEOTIDE SEQUENCE [LARGE SCALE GENOMIC DNA]</scope>
    <source>
        <strain evidence="3 4">CCFEE 5910</strain>
    </source>
</reference>
<keyword evidence="1" id="KW-0472">Membrane</keyword>
<dbReference type="AlphaFoldDB" id="A0AAN7T2Z6"/>
<keyword evidence="4" id="KW-1185">Reference proteome</keyword>
<name>A0AAN7T2Z6_9EURO</name>
<feature type="signal peptide" evidence="2">
    <location>
        <begin position="1"/>
        <end position="19"/>
    </location>
</feature>
<dbReference type="InterPro" id="IPR039535">
    <property type="entry name" value="ASST-like"/>
</dbReference>
<comment type="caution">
    <text evidence="3">The sequence shown here is derived from an EMBL/GenBank/DDBJ whole genome shotgun (WGS) entry which is preliminary data.</text>
</comment>
<evidence type="ECO:0008006" key="5">
    <source>
        <dbReference type="Google" id="ProtNLM"/>
    </source>
</evidence>
<gene>
    <name evidence="3" type="ORF">LTR05_002618</name>
</gene>
<evidence type="ECO:0000256" key="1">
    <source>
        <dbReference type="SAM" id="Phobius"/>
    </source>
</evidence>
<organism evidence="3 4">
    <name type="scientific">Lithohypha guttulata</name>
    <dbReference type="NCBI Taxonomy" id="1690604"/>
    <lineage>
        <taxon>Eukaryota</taxon>
        <taxon>Fungi</taxon>
        <taxon>Dikarya</taxon>
        <taxon>Ascomycota</taxon>
        <taxon>Pezizomycotina</taxon>
        <taxon>Eurotiomycetes</taxon>
        <taxon>Chaetothyriomycetidae</taxon>
        <taxon>Chaetothyriales</taxon>
        <taxon>Trichomeriaceae</taxon>
        <taxon>Lithohypha</taxon>
    </lineage>
</organism>
<sequence length="666" mass="75234">MDFVLLLFGVLIVLQRGVADLPPLLNDQAYQDGELGAYPRQTFFSDLDVIAPVPNIIVQQKDGASPARYITWAAHGDNFTTVPQLLDVETLSVIYQGPHYDEDTFGFTVQTCNNSDYLIWWAGTSIDGRAGGFVYILNSTYHLVWNISSIDLEYIDAHDIFLTPDCHAIYTSYQSRIADLQEYGSEMWPLSNSSWLLDSYFEEVDLLTNELVFRWRASDHIDMHDSFWLPEIEQQGDENWHGWDFFHINSVQKDHLGNYLISARHTNAVYYVEGRTGSVLWTLGGSRNDFVDLSGGRATDFSWQHDARWIDDSLTSLSLFDDRSCGYIQAEDSTSRGIIIDLDFHAMTVSLAAEYRAPDDIVAVRKGGMHHLDNGNNLLGYGSEPAFTEFAHNGTILWDVRFGPVMQDIDRETADNYRAYKLDWDGTPHWSPKIAAGPSVDRMPVTLFNGAYTESLSKSSNDTAYFSWNGATRLASWLVLAADEPRNVLEMRGVLAQINKTGFETGLYVGEQFPFICVIAMDNEEKILGVSQLLHVPSGKTAEIEDTASPLYSQYVVFKQKWHSHKYLNARLNLAIPVMAVSGIVLVFCACYRSRALSRRLADVFGRRGYQPVQHTDEIEKQLDFDITREFSTSSAVDPATSLMSHETVKWESEDDPGMGARRIHQ</sequence>
<dbReference type="Pfam" id="PF14269">
    <property type="entry name" value="Arylsulfotran_2"/>
    <property type="match status" value="1"/>
</dbReference>
<feature type="chain" id="PRO_5043037364" description="ASST-domain-containing protein" evidence="2">
    <location>
        <begin position="20"/>
        <end position="666"/>
    </location>
</feature>
<protein>
    <recommendedName>
        <fullName evidence="5">ASST-domain-containing protein</fullName>
    </recommendedName>
</protein>
<keyword evidence="1" id="KW-1133">Transmembrane helix</keyword>
<dbReference type="Proteomes" id="UP001309876">
    <property type="component" value="Unassembled WGS sequence"/>
</dbReference>
<feature type="transmembrane region" description="Helical" evidence="1">
    <location>
        <begin position="574"/>
        <end position="592"/>
    </location>
</feature>
<accession>A0AAN7T2Z6</accession>
<evidence type="ECO:0000313" key="3">
    <source>
        <dbReference type="EMBL" id="KAK5088400.1"/>
    </source>
</evidence>
<evidence type="ECO:0000256" key="2">
    <source>
        <dbReference type="SAM" id="SignalP"/>
    </source>
</evidence>
<proteinExistence type="predicted"/>
<keyword evidence="1" id="KW-0812">Transmembrane</keyword>
<dbReference type="InterPro" id="IPR053143">
    <property type="entry name" value="Arylsulfate_ST"/>
</dbReference>
<keyword evidence="2" id="KW-0732">Signal</keyword>
<dbReference type="EMBL" id="JAVRRJ010000002">
    <property type="protein sequence ID" value="KAK5088400.1"/>
    <property type="molecule type" value="Genomic_DNA"/>
</dbReference>
<dbReference type="PANTHER" id="PTHR35340:SF5">
    <property type="entry name" value="ASST-DOMAIN-CONTAINING PROTEIN"/>
    <property type="match status" value="1"/>
</dbReference>
<dbReference type="PANTHER" id="PTHR35340">
    <property type="entry name" value="PQQ ENZYME REPEAT PROTEIN-RELATED"/>
    <property type="match status" value="1"/>
</dbReference>
<evidence type="ECO:0000313" key="4">
    <source>
        <dbReference type="Proteomes" id="UP001309876"/>
    </source>
</evidence>